<feature type="domain" description="C3H1-type" evidence="7">
    <location>
        <begin position="51"/>
        <end position="78"/>
    </location>
</feature>
<proteinExistence type="predicted"/>
<evidence type="ECO:0000256" key="5">
    <source>
        <dbReference type="PROSITE-ProRule" id="PRU00723"/>
    </source>
</evidence>
<keyword evidence="4 5" id="KW-0862">Zinc</keyword>
<evidence type="ECO:0000256" key="4">
    <source>
        <dbReference type="ARBA" id="ARBA00022833"/>
    </source>
</evidence>
<feature type="zinc finger region" description="C3H1-type" evidence="5">
    <location>
        <begin position="89"/>
        <end position="117"/>
    </location>
</feature>
<feature type="domain" description="C3H1-type" evidence="7">
    <location>
        <begin position="89"/>
        <end position="117"/>
    </location>
</feature>
<dbReference type="PANTHER" id="PTHR12547">
    <property type="entry name" value="CCCH ZINC FINGER/TIS11-RELATED"/>
    <property type="match status" value="1"/>
</dbReference>
<organism evidence="8 9">
    <name type="scientific">Parascaris univalens</name>
    <name type="common">Nematode worm</name>
    <dbReference type="NCBI Taxonomy" id="6257"/>
    <lineage>
        <taxon>Eukaryota</taxon>
        <taxon>Metazoa</taxon>
        <taxon>Ecdysozoa</taxon>
        <taxon>Nematoda</taxon>
        <taxon>Chromadorea</taxon>
        <taxon>Rhabditida</taxon>
        <taxon>Spirurina</taxon>
        <taxon>Ascaridomorpha</taxon>
        <taxon>Ascaridoidea</taxon>
        <taxon>Ascarididae</taxon>
        <taxon>Parascaris</taxon>
    </lineage>
</organism>
<dbReference type="SUPFAM" id="SSF90229">
    <property type="entry name" value="CCCH zinc finger"/>
    <property type="match status" value="2"/>
</dbReference>
<feature type="zinc finger region" description="C3H1-type" evidence="5">
    <location>
        <begin position="51"/>
        <end position="78"/>
    </location>
</feature>
<reference evidence="9" key="1">
    <citation type="submission" date="2022-11" db="UniProtKB">
        <authorList>
            <consortium name="WormBaseParasite"/>
        </authorList>
    </citation>
    <scope>IDENTIFICATION</scope>
</reference>
<dbReference type="GO" id="GO:0008270">
    <property type="term" value="F:zinc ion binding"/>
    <property type="evidence" value="ECO:0007669"/>
    <property type="project" value="UniProtKB-KW"/>
</dbReference>
<evidence type="ECO:0000259" key="7">
    <source>
        <dbReference type="PROSITE" id="PS50103"/>
    </source>
</evidence>
<protein>
    <submittedName>
        <fullName evidence="9">C3H1-type domain-containing protein</fullName>
    </submittedName>
</protein>
<sequence length="170" mass="19572">RMDKLNKYSMRSDRSVLWQVINTQHFYLRDSSTMTDEELIALQKRKRRERAYKTALCPLFTAGECSRGAKCLFAHGESELRPLSRVHQNFRTRLCLNFETTGYCRYGERCHFIHRAPTATAANDEKMSRGPQDGDHIFKGSEVNAVQEKLDKRSLNGSTATSEAFRDKSS</sequence>
<feature type="region of interest" description="Disordered" evidence="6">
    <location>
        <begin position="149"/>
        <end position="170"/>
    </location>
</feature>
<keyword evidence="8" id="KW-1185">Reference proteome</keyword>
<name>A0A915CE28_PARUN</name>
<dbReference type="GO" id="GO:0003729">
    <property type="term" value="F:mRNA binding"/>
    <property type="evidence" value="ECO:0007669"/>
    <property type="project" value="InterPro"/>
</dbReference>
<evidence type="ECO:0000256" key="1">
    <source>
        <dbReference type="ARBA" id="ARBA00022723"/>
    </source>
</evidence>
<dbReference type="InterPro" id="IPR036855">
    <property type="entry name" value="Znf_CCCH_sf"/>
</dbReference>
<dbReference type="AlphaFoldDB" id="A0A915CE28"/>
<evidence type="ECO:0000313" key="8">
    <source>
        <dbReference type="Proteomes" id="UP000887569"/>
    </source>
</evidence>
<dbReference type="InterPro" id="IPR000571">
    <property type="entry name" value="Znf_CCCH"/>
</dbReference>
<evidence type="ECO:0000256" key="2">
    <source>
        <dbReference type="ARBA" id="ARBA00022737"/>
    </source>
</evidence>
<dbReference type="SMART" id="SM00356">
    <property type="entry name" value="ZnF_C3H1"/>
    <property type="match status" value="2"/>
</dbReference>
<keyword evidence="1 5" id="KW-0479">Metal-binding</keyword>
<evidence type="ECO:0000313" key="9">
    <source>
        <dbReference type="WBParaSite" id="PgR125_g012_t01"/>
    </source>
</evidence>
<dbReference type="GO" id="GO:0043186">
    <property type="term" value="C:P granule"/>
    <property type="evidence" value="ECO:0007669"/>
    <property type="project" value="UniProtKB-ARBA"/>
</dbReference>
<evidence type="ECO:0000256" key="3">
    <source>
        <dbReference type="ARBA" id="ARBA00022771"/>
    </source>
</evidence>
<dbReference type="PROSITE" id="PS50103">
    <property type="entry name" value="ZF_C3H1"/>
    <property type="match status" value="2"/>
</dbReference>
<dbReference type="Pfam" id="PF00642">
    <property type="entry name" value="zf-CCCH"/>
    <property type="match status" value="2"/>
</dbReference>
<dbReference type="Proteomes" id="UP000887569">
    <property type="component" value="Unplaced"/>
</dbReference>
<dbReference type="InterPro" id="IPR045877">
    <property type="entry name" value="ZFP36-like"/>
</dbReference>
<dbReference type="WBParaSite" id="PgR125_g012_t01">
    <property type="protein sequence ID" value="PgR125_g012_t01"/>
    <property type="gene ID" value="PgR125_g012"/>
</dbReference>
<dbReference type="Gene3D" id="4.10.1000.10">
    <property type="entry name" value="Zinc finger, CCCH-type"/>
    <property type="match status" value="2"/>
</dbReference>
<evidence type="ECO:0000256" key="6">
    <source>
        <dbReference type="SAM" id="MobiDB-lite"/>
    </source>
</evidence>
<dbReference type="FunFam" id="4.10.1000.10:FF:000018">
    <property type="entry name" value="Zinc finger protein"/>
    <property type="match status" value="1"/>
</dbReference>
<keyword evidence="2" id="KW-0677">Repeat</keyword>
<keyword evidence="3 5" id="KW-0863">Zinc-finger</keyword>
<accession>A0A915CE28</accession>